<organism evidence="3 4">
    <name type="scientific">Actinoplanes awajinensis subsp. mycoplanecinus</name>
    <dbReference type="NCBI Taxonomy" id="135947"/>
    <lineage>
        <taxon>Bacteria</taxon>
        <taxon>Bacillati</taxon>
        <taxon>Actinomycetota</taxon>
        <taxon>Actinomycetes</taxon>
        <taxon>Micromonosporales</taxon>
        <taxon>Micromonosporaceae</taxon>
        <taxon>Actinoplanes</taxon>
    </lineage>
</organism>
<accession>A0A124G7C5</accession>
<dbReference type="RefSeq" id="WP_067707630.1">
    <property type="nucleotide sequence ID" value="NZ_LLZH01000342.1"/>
</dbReference>
<dbReference type="AlphaFoldDB" id="A0A124G7C5"/>
<gene>
    <name evidence="3" type="ORF">ADL15_48810</name>
</gene>
<dbReference type="Proteomes" id="UP000053244">
    <property type="component" value="Unassembled WGS sequence"/>
</dbReference>
<evidence type="ECO:0000256" key="1">
    <source>
        <dbReference type="SAM" id="MobiDB-lite"/>
    </source>
</evidence>
<dbReference type="EMBL" id="LLZH01000342">
    <property type="protein sequence ID" value="KUL22436.1"/>
    <property type="molecule type" value="Genomic_DNA"/>
</dbReference>
<evidence type="ECO:0000313" key="3">
    <source>
        <dbReference type="EMBL" id="KUL22436.1"/>
    </source>
</evidence>
<name>A0A124G7C5_9ACTN</name>
<keyword evidence="2" id="KW-1133">Transmembrane helix</keyword>
<feature type="region of interest" description="Disordered" evidence="1">
    <location>
        <begin position="41"/>
        <end position="61"/>
    </location>
</feature>
<comment type="caution">
    <text evidence="3">The sequence shown here is derived from an EMBL/GenBank/DDBJ whole genome shotgun (WGS) entry which is preliminary data.</text>
</comment>
<feature type="compositionally biased region" description="Polar residues" evidence="1">
    <location>
        <begin position="42"/>
        <end position="52"/>
    </location>
</feature>
<protein>
    <submittedName>
        <fullName evidence="3">Uncharacterized protein</fullName>
    </submittedName>
</protein>
<sequence length="61" mass="6501">MWLAVYTVSAAIDGVWWQTITGTITLACLALAFRESLFGTGSRATQPGPSQPDSEEARGTI</sequence>
<evidence type="ECO:0000313" key="4">
    <source>
        <dbReference type="Proteomes" id="UP000053244"/>
    </source>
</evidence>
<feature type="transmembrane region" description="Helical" evidence="2">
    <location>
        <begin position="15"/>
        <end position="33"/>
    </location>
</feature>
<keyword evidence="2" id="KW-0472">Membrane</keyword>
<keyword evidence="4" id="KW-1185">Reference proteome</keyword>
<keyword evidence="2" id="KW-0812">Transmembrane</keyword>
<evidence type="ECO:0000256" key="2">
    <source>
        <dbReference type="SAM" id="Phobius"/>
    </source>
</evidence>
<proteinExistence type="predicted"/>
<reference evidence="3 4" key="1">
    <citation type="submission" date="2015-10" db="EMBL/GenBank/DDBJ databases">
        <authorList>
            <person name="Gilbert D.G."/>
        </authorList>
    </citation>
    <scope>NUCLEOTIDE SEQUENCE [LARGE SCALE GENOMIC DNA]</scope>
    <source>
        <strain evidence="3 4">NRRL B-16712</strain>
    </source>
</reference>